<dbReference type="EMBL" id="WMFL01000085">
    <property type="protein sequence ID" value="NJI03391.1"/>
    <property type="molecule type" value="Genomic_DNA"/>
</dbReference>
<feature type="transmembrane region" description="Helical" evidence="6">
    <location>
        <begin position="370"/>
        <end position="394"/>
    </location>
</feature>
<dbReference type="NCBIfam" id="TIGR00360">
    <property type="entry name" value="ComEC_N-term"/>
    <property type="match status" value="1"/>
</dbReference>
<evidence type="ECO:0000259" key="7">
    <source>
        <dbReference type="SMART" id="SM00849"/>
    </source>
</evidence>
<keyword evidence="5 6" id="KW-0472">Membrane</keyword>
<accession>A0A2T4MJ88</accession>
<dbReference type="InterPro" id="IPR004477">
    <property type="entry name" value="ComEC_N"/>
</dbReference>
<dbReference type="EMBL" id="NEFX01000004">
    <property type="protein sequence ID" value="OTW31758.1"/>
    <property type="molecule type" value="Genomic_DNA"/>
</dbReference>
<proteinExistence type="predicted"/>
<dbReference type="GO" id="GO:0030420">
    <property type="term" value="P:establishment of competence for transformation"/>
    <property type="evidence" value="ECO:0007669"/>
    <property type="project" value="InterPro"/>
</dbReference>
<sequence length="743" mass="85149">MPYFLYSFIIGQLCIHHPYTACFFLFLLACSMVIKRKPLILVGLSLFAGVFGAILEFNFINTLQRHTHHLSSVTNKEMIYEVKFLTQPIDIEGELTAFVRTKDDEKLQLKSYSNPKLPLLKPEFYATHSCLIKGKYKPALRSGQLGYLNVQSLQLNQCKPDPPSWSDRIRQLRNTYINHMRTSSIHGKDKLIALATGDIQFIDKKQLLLIRQLGISHLFAVSGTHVAIFIGLLYQLFKRLPIPLCVSKTLLLLLLPCYLIFAGEAPSAQRAVIMASLVLLFSKYIRHKGVTILAVSYIMLTINDQSLHYHLGFQFSFAICFLLLIMQNCYHNKPMFTTLVLTSLISFYGSIPISYQHFNEIQWQSIITNLYFLPLYSIVIIPLAILSIIVLTIFPSTISLMPSFISPIFLLQDYLLDLSQPLTQIRWIIPNYGEIGYVILTMLCFFSLYMIVKKRYLKYSILTITILLLSQLAIIPGKDEMTMIDVGQGDAILFTTRNHQTFLIDTGGQIASHNQKYHYNITEKKLFPILKHKGITHIDYLLITHAHADHMGELNRLSQMIDIRNIIFNPKHFNSDKLHEVLTIARTHNIQLHSAFKLKTLALGQYHFQFIDATVENSQNPNDHSIITFATIHQSTLLLMGDATTENEKRLLQKIKLPKINILKVGHHGSLTSTSQSFLAHIRPQYALISSAKNNVYQLPHPTILKRLQEFNCITYNTADTHTLSIQFNPHQPRQYNIYNLTK</sequence>
<reference evidence="8" key="2">
    <citation type="submission" date="2019-11" db="EMBL/GenBank/DDBJ databases">
        <title>Whole genome comparisons of Staphylococcus agnetis isolates from cattle and chickens.</title>
        <authorList>
            <person name="Rhoads D."/>
            <person name="Shwani A."/>
            <person name="Adkins P."/>
            <person name="Calcutt M."/>
            <person name="Middleton J."/>
        </authorList>
    </citation>
    <scope>NUCLEOTIDE SEQUENCE</scope>
    <source>
        <strain evidence="8">1387</strain>
    </source>
</reference>
<feature type="transmembrane region" description="Helical" evidence="6">
    <location>
        <begin position="306"/>
        <end position="326"/>
    </location>
</feature>
<reference evidence="9 10" key="1">
    <citation type="submission" date="2017-04" db="EMBL/GenBank/DDBJ databases">
        <title>Staphylococcus agnetis, a potential pathogen in the broiler production.</title>
        <authorList>
            <person name="Poulsen L."/>
        </authorList>
    </citation>
    <scope>NUCLEOTIDE SEQUENCE [LARGE SCALE GENOMIC DNA]</scope>
    <source>
        <strain evidence="9 10">723_310714_2_2_spleen</strain>
    </source>
</reference>
<dbReference type="PANTHER" id="PTHR30619:SF7">
    <property type="entry name" value="BETA-LACTAMASE DOMAIN PROTEIN"/>
    <property type="match status" value="1"/>
</dbReference>
<evidence type="ECO:0000256" key="4">
    <source>
        <dbReference type="ARBA" id="ARBA00022989"/>
    </source>
</evidence>
<dbReference type="NCBIfam" id="TIGR00361">
    <property type="entry name" value="ComEC_Rec2"/>
    <property type="match status" value="1"/>
</dbReference>
<dbReference type="InterPro" id="IPR001279">
    <property type="entry name" value="Metallo-B-lactamas"/>
</dbReference>
<dbReference type="InterPro" id="IPR052159">
    <property type="entry name" value="Competence_DNA_uptake"/>
</dbReference>
<evidence type="ECO:0000256" key="6">
    <source>
        <dbReference type="SAM" id="Phobius"/>
    </source>
</evidence>
<evidence type="ECO:0000313" key="10">
    <source>
        <dbReference type="Proteomes" id="UP000195208"/>
    </source>
</evidence>
<dbReference type="InterPro" id="IPR036866">
    <property type="entry name" value="RibonucZ/Hydroxyglut_hydro"/>
</dbReference>
<feature type="domain" description="Metallo-beta-lactamase" evidence="7">
    <location>
        <begin position="488"/>
        <end position="693"/>
    </location>
</feature>
<feature type="transmembrane region" description="Helical" evidence="6">
    <location>
        <begin position="6"/>
        <end position="27"/>
    </location>
</feature>
<dbReference type="PANTHER" id="PTHR30619">
    <property type="entry name" value="DNA INTERNALIZATION/COMPETENCE PROTEIN COMEC/REC2"/>
    <property type="match status" value="1"/>
</dbReference>
<feature type="transmembrane region" description="Helical" evidence="6">
    <location>
        <begin position="338"/>
        <end position="358"/>
    </location>
</feature>
<feature type="transmembrane region" description="Helical" evidence="6">
    <location>
        <begin position="214"/>
        <end position="234"/>
    </location>
</feature>
<dbReference type="Proteomes" id="UP000195208">
    <property type="component" value="Unassembled WGS sequence"/>
</dbReference>
<feature type="transmembrane region" description="Helical" evidence="6">
    <location>
        <begin position="435"/>
        <end position="452"/>
    </location>
</feature>
<dbReference type="GO" id="GO:0005886">
    <property type="term" value="C:plasma membrane"/>
    <property type="evidence" value="ECO:0007669"/>
    <property type="project" value="UniProtKB-SubCell"/>
</dbReference>
<organism evidence="8 11">
    <name type="scientific">Staphylococcus agnetis</name>
    <dbReference type="NCBI Taxonomy" id="985762"/>
    <lineage>
        <taxon>Bacteria</taxon>
        <taxon>Bacillati</taxon>
        <taxon>Bacillota</taxon>
        <taxon>Bacilli</taxon>
        <taxon>Bacillales</taxon>
        <taxon>Staphylococcaceae</taxon>
        <taxon>Staphylococcus</taxon>
    </lineage>
</organism>
<keyword evidence="10" id="KW-1185">Reference proteome</keyword>
<dbReference type="Pfam" id="PF00753">
    <property type="entry name" value="Lactamase_B"/>
    <property type="match status" value="1"/>
</dbReference>
<evidence type="ECO:0000313" key="8">
    <source>
        <dbReference type="EMBL" id="NJI03391.1"/>
    </source>
</evidence>
<keyword evidence="3 6" id="KW-0812">Transmembrane</keyword>
<dbReference type="InterPro" id="IPR035681">
    <property type="entry name" value="ComA-like_MBL"/>
</dbReference>
<keyword evidence="4 6" id="KW-1133">Transmembrane helix</keyword>
<dbReference type="Proteomes" id="UP000646308">
    <property type="component" value="Unassembled WGS sequence"/>
</dbReference>
<name>A0A2T4MJ88_9STAP</name>
<evidence type="ECO:0000256" key="1">
    <source>
        <dbReference type="ARBA" id="ARBA00004651"/>
    </source>
</evidence>
<dbReference type="Pfam" id="PF03772">
    <property type="entry name" value="Competence"/>
    <property type="match status" value="1"/>
</dbReference>
<dbReference type="Gene3D" id="3.60.15.10">
    <property type="entry name" value="Ribonuclease Z/Hydroxyacylglutathione hydrolase-like"/>
    <property type="match status" value="1"/>
</dbReference>
<comment type="caution">
    <text evidence="8">The sequence shown here is derived from an EMBL/GenBank/DDBJ whole genome shotgun (WGS) entry which is preliminary data.</text>
</comment>
<evidence type="ECO:0000313" key="9">
    <source>
        <dbReference type="EMBL" id="OTW31758.1"/>
    </source>
</evidence>
<protein>
    <submittedName>
        <fullName evidence="8">DNA internalization-related competence protein ComEC/Rec2</fullName>
    </submittedName>
</protein>
<keyword evidence="2" id="KW-1003">Cell membrane</keyword>
<dbReference type="AlphaFoldDB" id="A0A2T4MJ88"/>
<dbReference type="SMART" id="SM00849">
    <property type="entry name" value="Lactamase_B"/>
    <property type="match status" value="1"/>
</dbReference>
<feature type="transmembrane region" description="Helical" evidence="6">
    <location>
        <begin position="459"/>
        <end position="477"/>
    </location>
</feature>
<dbReference type="InterPro" id="IPR004797">
    <property type="entry name" value="Competence_ComEC/Rec2"/>
</dbReference>
<evidence type="ECO:0000256" key="3">
    <source>
        <dbReference type="ARBA" id="ARBA00022692"/>
    </source>
</evidence>
<dbReference type="RefSeq" id="WP_085622547.1">
    <property type="nucleotide sequence ID" value="NZ_JBLASX010000001.1"/>
</dbReference>
<feature type="transmembrane region" description="Helical" evidence="6">
    <location>
        <begin position="39"/>
        <end position="60"/>
    </location>
</feature>
<evidence type="ECO:0000256" key="5">
    <source>
        <dbReference type="ARBA" id="ARBA00023136"/>
    </source>
</evidence>
<evidence type="ECO:0000313" key="11">
    <source>
        <dbReference type="Proteomes" id="UP000646308"/>
    </source>
</evidence>
<dbReference type="SUPFAM" id="SSF56281">
    <property type="entry name" value="Metallo-hydrolase/oxidoreductase"/>
    <property type="match status" value="1"/>
</dbReference>
<gene>
    <name evidence="9" type="ORF">B9M88_03205</name>
    <name evidence="8" type="ORF">GLV84_11185</name>
</gene>
<feature type="transmembrane region" description="Helical" evidence="6">
    <location>
        <begin position="241"/>
        <end position="261"/>
    </location>
</feature>
<comment type="subcellular location">
    <subcellularLocation>
        <location evidence="1">Cell membrane</location>
        <topology evidence="1">Multi-pass membrane protein</topology>
    </subcellularLocation>
</comment>
<evidence type="ECO:0000256" key="2">
    <source>
        <dbReference type="ARBA" id="ARBA00022475"/>
    </source>
</evidence>
<dbReference type="CDD" id="cd07731">
    <property type="entry name" value="ComA-like_MBL-fold"/>
    <property type="match status" value="1"/>
</dbReference>